<gene>
    <name evidence="2" type="ORF">BpHYR1_001027</name>
</gene>
<protein>
    <submittedName>
        <fullName evidence="2">Uncharacterized protein</fullName>
    </submittedName>
</protein>
<proteinExistence type="predicted"/>
<evidence type="ECO:0000256" key="1">
    <source>
        <dbReference type="SAM" id="Phobius"/>
    </source>
</evidence>
<keyword evidence="1" id="KW-0472">Membrane</keyword>
<reference evidence="2 3" key="1">
    <citation type="journal article" date="2018" name="Sci. Rep.">
        <title>Genomic signatures of local adaptation to the degree of environmental predictability in rotifers.</title>
        <authorList>
            <person name="Franch-Gras L."/>
            <person name="Hahn C."/>
            <person name="Garcia-Roger E.M."/>
            <person name="Carmona M.J."/>
            <person name="Serra M."/>
            <person name="Gomez A."/>
        </authorList>
    </citation>
    <scope>NUCLEOTIDE SEQUENCE [LARGE SCALE GENOMIC DNA]</scope>
    <source>
        <strain evidence="2">HYR1</strain>
    </source>
</reference>
<organism evidence="2 3">
    <name type="scientific">Brachionus plicatilis</name>
    <name type="common">Marine rotifer</name>
    <name type="synonym">Brachionus muelleri</name>
    <dbReference type="NCBI Taxonomy" id="10195"/>
    <lineage>
        <taxon>Eukaryota</taxon>
        <taxon>Metazoa</taxon>
        <taxon>Spiralia</taxon>
        <taxon>Gnathifera</taxon>
        <taxon>Rotifera</taxon>
        <taxon>Eurotatoria</taxon>
        <taxon>Monogononta</taxon>
        <taxon>Pseudotrocha</taxon>
        <taxon>Ploima</taxon>
        <taxon>Brachionidae</taxon>
        <taxon>Brachionus</taxon>
    </lineage>
</organism>
<accession>A0A3M7QBS3</accession>
<comment type="caution">
    <text evidence="2">The sequence shown here is derived from an EMBL/GenBank/DDBJ whole genome shotgun (WGS) entry which is preliminary data.</text>
</comment>
<sequence length="98" mass="11254">MLFIKTISKSTIIRFRYLGKHMFRNSAIMYVVVFCSSGLYKHIHVFSFSKCKKAYFCPLMVIDFLSSVSVNSDDIDCSLSECLFLFFEHVTRAVSSLG</sequence>
<keyword evidence="1" id="KW-0812">Transmembrane</keyword>
<evidence type="ECO:0000313" key="2">
    <source>
        <dbReference type="EMBL" id="RNA08395.1"/>
    </source>
</evidence>
<dbReference type="Proteomes" id="UP000276133">
    <property type="component" value="Unassembled WGS sequence"/>
</dbReference>
<name>A0A3M7QBS3_BRAPC</name>
<keyword evidence="3" id="KW-1185">Reference proteome</keyword>
<keyword evidence="1" id="KW-1133">Transmembrane helix</keyword>
<dbReference type="EMBL" id="REGN01006758">
    <property type="protein sequence ID" value="RNA08395.1"/>
    <property type="molecule type" value="Genomic_DNA"/>
</dbReference>
<evidence type="ECO:0000313" key="3">
    <source>
        <dbReference type="Proteomes" id="UP000276133"/>
    </source>
</evidence>
<dbReference type="AlphaFoldDB" id="A0A3M7QBS3"/>
<feature type="transmembrane region" description="Helical" evidence="1">
    <location>
        <begin position="21"/>
        <end position="40"/>
    </location>
</feature>